<evidence type="ECO:0000313" key="2">
    <source>
        <dbReference type="Proteomes" id="UP001596548"/>
    </source>
</evidence>
<comment type="caution">
    <text evidence="1">The sequence shown here is derived from an EMBL/GenBank/DDBJ whole genome shotgun (WGS) entry which is preliminary data.</text>
</comment>
<name>A0ABW2I562_9ACTN</name>
<sequence length="102" mass="11065">MSGGGSASPRRLLLTVNHPEYPSAHACWSYAITTTLATHFGTTRIPITMTSTVTGTTRTYPRLTEPAHEVTGARIWSGLHFRKSMTDGAHLGRRVAGLVTTR</sequence>
<keyword evidence="2" id="KW-1185">Reference proteome</keyword>
<gene>
    <name evidence="1" type="ORF">ACFQS1_39285</name>
</gene>
<evidence type="ECO:0000313" key="1">
    <source>
        <dbReference type="EMBL" id="MFC7280039.1"/>
    </source>
</evidence>
<dbReference type="EMBL" id="JBHTBJ010000073">
    <property type="protein sequence ID" value="MFC7280039.1"/>
    <property type="molecule type" value="Genomic_DNA"/>
</dbReference>
<dbReference type="Gene3D" id="1.10.606.20">
    <property type="match status" value="1"/>
</dbReference>
<accession>A0ABW2I562</accession>
<dbReference type="PANTHER" id="PTHR34599">
    <property type="entry name" value="PEROXIDASE-RELATED"/>
    <property type="match status" value="1"/>
</dbReference>
<dbReference type="RefSeq" id="WP_378977942.1">
    <property type="nucleotide sequence ID" value="NZ_JBHTBJ010000073.1"/>
</dbReference>
<reference evidence="2" key="1">
    <citation type="journal article" date="2019" name="Int. J. Syst. Evol. Microbiol.">
        <title>The Global Catalogue of Microorganisms (GCM) 10K type strain sequencing project: providing services to taxonomists for standard genome sequencing and annotation.</title>
        <authorList>
            <consortium name="The Broad Institute Genomics Platform"/>
            <consortium name="The Broad Institute Genome Sequencing Center for Infectious Disease"/>
            <person name="Wu L."/>
            <person name="Ma J."/>
        </authorList>
    </citation>
    <scope>NUCLEOTIDE SEQUENCE [LARGE SCALE GENOMIC DNA]</scope>
    <source>
        <strain evidence="2">XZYJT-10</strain>
    </source>
</reference>
<dbReference type="Proteomes" id="UP001596548">
    <property type="component" value="Unassembled WGS sequence"/>
</dbReference>
<dbReference type="InterPro" id="IPR052559">
    <property type="entry name" value="V-haloperoxidase"/>
</dbReference>
<dbReference type="SUPFAM" id="SSF48317">
    <property type="entry name" value="Acid phosphatase/Vanadium-dependent haloperoxidase"/>
    <property type="match status" value="1"/>
</dbReference>
<proteinExistence type="predicted"/>
<dbReference type="InterPro" id="IPR036938">
    <property type="entry name" value="PAP2/HPO_sf"/>
</dbReference>
<protein>
    <submittedName>
        <fullName evidence="1">Uncharacterized protein</fullName>
    </submittedName>
</protein>
<organism evidence="1 2">
    <name type="scientific">Paractinoplanes rhizophilus</name>
    <dbReference type="NCBI Taxonomy" id="1416877"/>
    <lineage>
        <taxon>Bacteria</taxon>
        <taxon>Bacillati</taxon>
        <taxon>Actinomycetota</taxon>
        <taxon>Actinomycetes</taxon>
        <taxon>Micromonosporales</taxon>
        <taxon>Micromonosporaceae</taxon>
        <taxon>Paractinoplanes</taxon>
    </lineage>
</organism>
<dbReference type="PANTHER" id="PTHR34599:SF1">
    <property type="entry name" value="PHOSPHATIDIC ACID PHOSPHATASE TYPE 2_HALOPEROXIDASE DOMAIN-CONTAINING PROTEIN"/>
    <property type="match status" value="1"/>
</dbReference>